<keyword evidence="10" id="KW-1185">Reference proteome</keyword>
<organism evidence="9 10">
    <name type="scientific">Pasteurella testudinis DSM 23072</name>
    <dbReference type="NCBI Taxonomy" id="1122938"/>
    <lineage>
        <taxon>Bacteria</taxon>
        <taxon>Pseudomonadati</taxon>
        <taxon>Pseudomonadota</taxon>
        <taxon>Gammaproteobacteria</taxon>
        <taxon>Pasteurellales</taxon>
        <taxon>Pasteurellaceae</taxon>
        <taxon>Pasteurella</taxon>
    </lineage>
</organism>
<evidence type="ECO:0000256" key="1">
    <source>
        <dbReference type="ARBA" id="ARBA00022729"/>
    </source>
</evidence>
<dbReference type="Proteomes" id="UP000192408">
    <property type="component" value="Unassembled WGS sequence"/>
</dbReference>
<evidence type="ECO:0000259" key="8">
    <source>
        <dbReference type="PROSITE" id="PS50198"/>
    </source>
</evidence>
<dbReference type="Pfam" id="PF09312">
    <property type="entry name" value="SurA_N"/>
    <property type="match status" value="1"/>
</dbReference>
<keyword evidence="4" id="KW-0143">Chaperone</keyword>
<dbReference type="InterPro" id="IPR027304">
    <property type="entry name" value="Trigger_fact/SurA_dom_sf"/>
</dbReference>
<name>A0A1W1URU7_9PAST</name>
<dbReference type="Pfam" id="PF00639">
    <property type="entry name" value="Rotamase"/>
    <property type="match status" value="1"/>
</dbReference>
<evidence type="ECO:0000256" key="7">
    <source>
        <dbReference type="SAM" id="SignalP"/>
    </source>
</evidence>
<evidence type="ECO:0000256" key="3">
    <source>
        <dbReference type="ARBA" id="ARBA00023110"/>
    </source>
</evidence>
<dbReference type="InterPro" id="IPR046357">
    <property type="entry name" value="PPIase_dom_sf"/>
</dbReference>
<evidence type="ECO:0000256" key="2">
    <source>
        <dbReference type="ARBA" id="ARBA00022764"/>
    </source>
</evidence>
<feature type="chain" id="PRO_5013343152" evidence="7">
    <location>
        <begin position="33"/>
        <end position="321"/>
    </location>
</feature>
<evidence type="ECO:0000313" key="9">
    <source>
        <dbReference type="EMBL" id="SMB83749.1"/>
    </source>
</evidence>
<dbReference type="SUPFAM" id="SSF54534">
    <property type="entry name" value="FKBP-like"/>
    <property type="match status" value="1"/>
</dbReference>
<dbReference type="PANTHER" id="PTHR47637">
    <property type="entry name" value="CHAPERONE SURA"/>
    <property type="match status" value="1"/>
</dbReference>
<protein>
    <submittedName>
        <fullName evidence="9">Periplasmic chaperone for outer membrane proteins SurA</fullName>
    </submittedName>
</protein>
<dbReference type="InterPro" id="IPR023058">
    <property type="entry name" value="PPIase_PpiC_CS"/>
</dbReference>
<proteinExistence type="predicted"/>
<gene>
    <name evidence="9" type="ORF">SAMN05660772_00693</name>
</gene>
<feature type="signal peptide" evidence="7">
    <location>
        <begin position="1"/>
        <end position="32"/>
    </location>
</feature>
<dbReference type="GO" id="GO:0003755">
    <property type="term" value="F:peptidyl-prolyl cis-trans isomerase activity"/>
    <property type="evidence" value="ECO:0007669"/>
    <property type="project" value="UniProtKB-KW"/>
</dbReference>
<feature type="domain" description="PpiC" evidence="8">
    <location>
        <begin position="176"/>
        <end position="276"/>
    </location>
</feature>
<dbReference type="Gene3D" id="3.10.50.40">
    <property type="match status" value="1"/>
</dbReference>
<dbReference type="EMBL" id="FWWV01000013">
    <property type="protein sequence ID" value="SMB83749.1"/>
    <property type="molecule type" value="Genomic_DNA"/>
</dbReference>
<dbReference type="Gene3D" id="1.10.4030.10">
    <property type="entry name" value="Porin chaperone SurA, peptide-binding domain"/>
    <property type="match status" value="1"/>
</dbReference>
<dbReference type="InterPro" id="IPR050280">
    <property type="entry name" value="OMP_Chaperone_SurA"/>
</dbReference>
<evidence type="ECO:0000256" key="4">
    <source>
        <dbReference type="ARBA" id="ARBA00023186"/>
    </source>
</evidence>
<reference evidence="10" key="1">
    <citation type="submission" date="2017-04" db="EMBL/GenBank/DDBJ databases">
        <authorList>
            <person name="Varghese N."/>
            <person name="Submissions S."/>
        </authorList>
    </citation>
    <scope>NUCLEOTIDE SEQUENCE [LARGE SCALE GENOMIC DNA]</scope>
    <source>
        <strain evidence="10">DSM 23072</strain>
    </source>
</reference>
<accession>A0A1W1URU7</accession>
<keyword evidence="5 6" id="KW-0413">Isomerase</keyword>
<dbReference type="SUPFAM" id="SSF109998">
    <property type="entry name" value="Triger factor/SurA peptide-binding domain-like"/>
    <property type="match status" value="1"/>
</dbReference>
<evidence type="ECO:0000313" key="10">
    <source>
        <dbReference type="Proteomes" id="UP000192408"/>
    </source>
</evidence>
<dbReference type="PANTHER" id="PTHR47637:SF1">
    <property type="entry name" value="CHAPERONE SURA"/>
    <property type="match status" value="1"/>
</dbReference>
<keyword evidence="3 6" id="KW-0697">Rotamase</keyword>
<sequence>MKLTSINMKFIYSLPLLSAMLLALFMPLQGVAAEKVVATVNGYPILASQVKKELGKKADNAANRQKALDGIIDDILVQQAIQESGVRISSAQVDQVFQSIADSNGLTWGQLLDVLDYQGVNYHQYRNQIAHQLLMNEVRQQNIGKSIEVTREQVEALGNDLQKKAEKSGKVQKHTAPEYRVRHILLKTNPILTDAKAKAELSRIRAEILAKKTTFEAAAKANSKDYLSGDKGGDLGFAFPDSYVPEFAKVVRSSKPGVISQPFKTEYGWHILEVTESRKGDRTEDFYRQKAYEQIVNKQAQEEAKNWVSGLRKRATIKILD</sequence>
<dbReference type="InterPro" id="IPR000297">
    <property type="entry name" value="PPIase_PpiC"/>
</dbReference>
<evidence type="ECO:0000256" key="6">
    <source>
        <dbReference type="PROSITE-ProRule" id="PRU00278"/>
    </source>
</evidence>
<dbReference type="PROSITE" id="PS50198">
    <property type="entry name" value="PPIC_PPIASE_2"/>
    <property type="match status" value="1"/>
</dbReference>
<evidence type="ECO:0000256" key="5">
    <source>
        <dbReference type="ARBA" id="ARBA00023235"/>
    </source>
</evidence>
<keyword evidence="1 7" id="KW-0732">Signal</keyword>
<dbReference type="STRING" id="1122938.SAMN05660772_00693"/>
<dbReference type="InterPro" id="IPR015391">
    <property type="entry name" value="SurA_N"/>
</dbReference>
<dbReference type="AlphaFoldDB" id="A0A1W1URU7"/>
<keyword evidence="2" id="KW-0574">Periplasm</keyword>
<dbReference type="PROSITE" id="PS01096">
    <property type="entry name" value="PPIC_PPIASE_1"/>
    <property type="match status" value="1"/>
</dbReference>